<protein>
    <submittedName>
        <fullName evidence="1">Uncharacterized protein</fullName>
    </submittedName>
</protein>
<dbReference type="PROSITE" id="PS51257">
    <property type="entry name" value="PROKAR_LIPOPROTEIN"/>
    <property type="match status" value="1"/>
</dbReference>
<sequence length="457" mass="51201">MMERGQTYISVRQVLWVGLCMLLLCGCSRGTYVGELPEDDDAPLTENIPIVLGFGVSSFDILTRGSGAVESGTNLEFWKNAKFYVYAFNKNVETDLSVRWSEANEDICLLDANRLSGDGGQSFSHGKEVRVKVDNSNLMPFFPDDKTGSQDIYYNMKHTDWPYNFFSYYLDDLDLTQLQCVREKNRIYYDVELDGRRDFMSSVANPKLQEDKYANNPYKQKIMDRAYSAYSASHGLNPVFSFQHHLVRLRFVICRPEEGGSVPSINESLVVKKVSVKSKVRGRFTVAVNDIDADDARKPHVGLSFNREDYASEEAYANSEDYLYLLKKNGEEIGSDGWCRVIDCKKYSELSAEDKKKPSFLGKEDENDNSGASLLLAPATTYSARIFLDEDKSSDPGHGFVDVDLEPGGGVGFVAGGAYVIYLTINSLSDIKPNVEIGEWTPGGETILDPDGEFEDK</sequence>
<dbReference type="Proteomes" id="UP001215398">
    <property type="component" value="Unassembled WGS sequence"/>
</dbReference>
<dbReference type="EMBL" id="JAQPYS010000119">
    <property type="protein sequence ID" value="MDC7138629.1"/>
    <property type="molecule type" value="Genomic_DNA"/>
</dbReference>
<dbReference type="RefSeq" id="WP_272721350.1">
    <property type="nucleotide sequence ID" value="NZ_JAQPYS010000119.1"/>
</dbReference>
<comment type="caution">
    <text evidence="1">The sequence shown here is derived from an EMBL/GenBank/DDBJ whole genome shotgun (WGS) entry which is preliminary data.</text>
</comment>
<reference evidence="1 2" key="1">
    <citation type="submission" date="2023-01" db="EMBL/GenBank/DDBJ databases">
        <title>Exploring GABA producing Bacteroides strains toward improving mental health.</title>
        <authorList>
            <person name="Yousuf B."/>
            <person name="Bouhlel N.E."/>
            <person name="Mottawea W."/>
            <person name="Hammami R."/>
        </authorList>
    </citation>
    <scope>NUCLEOTIDE SEQUENCE [LARGE SCALE GENOMIC DNA]</scope>
    <source>
        <strain evidence="1 2">UO.H1054</strain>
    </source>
</reference>
<proteinExistence type="predicted"/>
<gene>
    <name evidence="1" type="ORF">PQG98_20120</name>
</gene>
<name>A0ABT5HDL5_9BACE</name>
<keyword evidence="2" id="KW-1185">Reference proteome</keyword>
<organism evidence="1 2">
    <name type="scientific">Bacteroides zhangwenhongii</name>
    <dbReference type="NCBI Taxonomy" id="2650157"/>
    <lineage>
        <taxon>Bacteria</taxon>
        <taxon>Pseudomonadati</taxon>
        <taxon>Bacteroidota</taxon>
        <taxon>Bacteroidia</taxon>
        <taxon>Bacteroidales</taxon>
        <taxon>Bacteroidaceae</taxon>
        <taxon>Bacteroides</taxon>
    </lineage>
</organism>
<evidence type="ECO:0000313" key="1">
    <source>
        <dbReference type="EMBL" id="MDC7138629.1"/>
    </source>
</evidence>
<evidence type="ECO:0000313" key="2">
    <source>
        <dbReference type="Proteomes" id="UP001215398"/>
    </source>
</evidence>
<accession>A0ABT5HDL5</accession>